<protein>
    <submittedName>
        <fullName evidence="2">Uncharacterized protein</fullName>
    </submittedName>
</protein>
<comment type="caution">
    <text evidence="2">The sequence shown here is derived from an EMBL/GenBank/DDBJ whole genome shotgun (WGS) entry which is preliminary data.</text>
</comment>
<sequence length="60" mass="6937">MGKREVFWGVVSCIVILLAYIIPYTFLTNVANWYGSFLLWVGVAFVIIIINLIITKDWRS</sequence>
<gene>
    <name evidence="2" type="ORF">H0185_16180</name>
</gene>
<name>A0ABS7K7U7_9BACI</name>
<proteinExistence type="predicted"/>
<organism evidence="2 3">
    <name type="scientific">Mesobacillus maritimus</name>
    <dbReference type="NCBI Taxonomy" id="1643336"/>
    <lineage>
        <taxon>Bacteria</taxon>
        <taxon>Bacillati</taxon>
        <taxon>Bacillota</taxon>
        <taxon>Bacilli</taxon>
        <taxon>Bacillales</taxon>
        <taxon>Bacillaceae</taxon>
        <taxon>Mesobacillus</taxon>
    </lineage>
</organism>
<dbReference type="EMBL" id="JACWFH010000021">
    <property type="protein sequence ID" value="MBY0098338.1"/>
    <property type="molecule type" value="Genomic_DNA"/>
</dbReference>
<reference evidence="2 3" key="1">
    <citation type="submission" date="2020-07" db="EMBL/GenBank/DDBJ databases">
        <title>Fungal Genomes of the International Space Station.</title>
        <authorList>
            <person name="Seuylemezian A."/>
            <person name="Singh N.K."/>
            <person name="Wood J."/>
            <person name="Venkateswaran K."/>
        </authorList>
    </citation>
    <scope>NUCLEOTIDE SEQUENCE [LARGE SCALE GENOMIC DNA]</scope>
    <source>
        <strain evidence="2 3">PL-B2</strain>
    </source>
</reference>
<evidence type="ECO:0000313" key="2">
    <source>
        <dbReference type="EMBL" id="MBY0098338.1"/>
    </source>
</evidence>
<evidence type="ECO:0000256" key="1">
    <source>
        <dbReference type="SAM" id="Phobius"/>
    </source>
</evidence>
<keyword evidence="1" id="KW-0472">Membrane</keyword>
<keyword evidence="1" id="KW-0812">Transmembrane</keyword>
<dbReference type="Proteomes" id="UP000769780">
    <property type="component" value="Unassembled WGS sequence"/>
</dbReference>
<keyword evidence="3" id="KW-1185">Reference proteome</keyword>
<feature type="transmembrane region" description="Helical" evidence="1">
    <location>
        <begin position="33"/>
        <end position="54"/>
    </location>
</feature>
<keyword evidence="1" id="KW-1133">Transmembrane helix</keyword>
<dbReference type="RefSeq" id="WP_221874552.1">
    <property type="nucleotide sequence ID" value="NZ_JACWFH010000021.1"/>
</dbReference>
<evidence type="ECO:0000313" key="3">
    <source>
        <dbReference type="Proteomes" id="UP000769780"/>
    </source>
</evidence>
<accession>A0ABS7K7U7</accession>
<feature type="transmembrane region" description="Helical" evidence="1">
    <location>
        <begin position="7"/>
        <end position="27"/>
    </location>
</feature>